<feature type="region of interest" description="Disordered" evidence="1">
    <location>
        <begin position="190"/>
        <end position="251"/>
    </location>
</feature>
<dbReference type="Proteomes" id="UP000199634">
    <property type="component" value="Unassembled WGS sequence"/>
</dbReference>
<dbReference type="AlphaFoldDB" id="A0A1H6LXA7"/>
<evidence type="ECO:0000313" key="2">
    <source>
        <dbReference type="EMBL" id="SEH89726.1"/>
    </source>
</evidence>
<sequence>MFTDPTGMEGEGWIEQQNNGKTTITHVPFIDSVEGATALGFENVTEVYNDDCFTIGETNNYQFSSDGTVDGLGLRPSNQTPGMFYGYTEGGVEVQTFTYQEGINFRQLGIANSMSDLTGVGELTGMMIGELSQELFGDSAVLGVLALTLSKGKVKASLGSTKGAAKGSLSGTKEALLKVKDILGGGSLAKGKQGKFGSPQRGDANKGYRLDPAHPNAKPGSGEEYPHINWWDYTKGKRGKGGRSGAEPIKY</sequence>
<name>A0A1H6LXA7_9FLAO</name>
<proteinExistence type="predicted"/>
<protein>
    <submittedName>
        <fullName evidence="2">Uncharacterized protein</fullName>
    </submittedName>
</protein>
<organism evidence="2 3">
    <name type="scientific">Paenimyroides marinum</name>
    <dbReference type="NCBI Taxonomy" id="1159016"/>
    <lineage>
        <taxon>Bacteria</taxon>
        <taxon>Pseudomonadati</taxon>
        <taxon>Bacteroidota</taxon>
        <taxon>Flavobacteriia</taxon>
        <taxon>Flavobacteriales</taxon>
        <taxon>Flavobacteriaceae</taxon>
        <taxon>Paenimyroides</taxon>
    </lineage>
</organism>
<feature type="compositionally biased region" description="Basic and acidic residues" evidence="1">
    <location>
        <begin position="203"/>
        <end position="212"/>
    </location>
</feature>
<dbReference type="EMBL" id="FNXE01000028">
    <property type="protein sequence ID" value="SEH89726.1"/>
    <property type="molecule type" value="Genomic_DNA"/>
</dbReference>
<gene>
    <name evidence="2" type="ORF">SAMN02927937_02008</name>
</gene>
<dbReference type="STRING" id="1159016.SAMN02927937_02008"/>
<accession>A0A1H6LXA7</accession>
<keyword evidence="3" id="KW-1185">Reference proteome</keyword>
<evidence type="ECO:0000256" key="1">
    <source>
        <dbReference type="SAM" id="MobiDB-lite"/>
    </source>
</evidence>
<reference evidence="3" key="1">
    <citation type="submission" date="2016-10" db="EMBL/GenBank/DDBJ databases">
        <authorList>
            <person name="Varghese N."/>
            <person name="Submissions S."/>
        </authorList>
    </citation>
    <scope>NUCLEOTIDE SEQUENCE [LARGE SCALE GENOMIC DNA]</scope>
    <source>
        <strain evidence="3">CGMCC 1.10825</strain>
    </source>
</reference>
<evidence type="ECO:0000313" key="3">
    <source>
        <dbReference type="Proteomes" id="UP000199634"/>
    </source>
</evidence>